<protein>
    <recommendedName>
        <fullName evidence="9">Histidine--tRNA ligase</fullName>
        <ecNumber evidence="9">6.1.1.21</ecNumber>
    </recommendedName>
    <alternativeName>
        <fullName evidence="9">Histidyl-tRNA synthetase</fullName>
        <shortName evidence="9">HisRS</shortName>
    </alternativeName>
</protein>
<evidence type="ECO:0000256" key="4">
    <source>
        <dbReference type="ARBA" id="ARBA00022741"/>
    </source>
</evidence>
<evidence type="ECO:0000256" key="8">
    <source>
        <dbReference type="ARBA" id="ARBA00047639"/>
    </source>
</evidence>
<feature type="binding site" evidence="10">
    <location>
        <begin position="274"/>
        <end position="275"/>
    </location>
    <ligand>
        <name>L-histidine</name>
        <dbReference type="ChEBI" id="CHEBI:57595"/>
    </ligand>
</feature>
<sequence length="430" mass="47581">MITAPRGTHDILPGAQFGWRDSARWQHLEAELRRISHQYGYVELRPPVFEATELFARGVGESTDIVQKEMFTIQPRGRAGGDGAGEPTLTLRPEFTAGLVRAYIENGLHNLPQPTKIFTYGPAFRAERPQKGRFRQFHQWDVEVFGAADAAVDAEVIEIGIALAKRMGLGDLEVDLNSIGCPVCRPAYREKLREHLRPHAHELCEDCQARLERNPLRVLDCKVDADHPAIRSAPVSVEHLCHDCRTHFDQLQRHLRALGIPHRVNPRIVRGLDYYTRTVFEVLHPRLGAQSALWGGGRYDGLIELLGGRPTPGVGFALGMERLLMVLDESAAPGPGAPRPDVFLAPLGAAARERALPILYALRRAGLAADIDYLDRSLKAQMKYAGKAGARYVAILGDAELARGVCTLRDMATGDQREVALESLVEAVRT</sequence>
<keyword evidence="13" id="KW-1185">Reference proteome</keyword>
<keyword evidence="7 9" id="KW-0030">Aminoacyl-tRNA synthetase</keyword>
<dbReference type="SUPFAM" id="SSF55681">
    <property type="entry name" value="Class II aaRS and biotin synthetases"/>
    <property type="match status" value="1"/>
</dbReference>
<gene>
    <name evidence="9" type="primary">hisS</name>
    <name evidence="12" type="ORF">caldi_04210</name>
</gene>
<dbReference type="CDD" id="cd00859">
    <property type="entry name" value="HisRS_anticodon"/>
    <property type="match status" value="1"/>
</dbReference>
<keyword evidence="6 9" id="KW-0648">Protein biosynthesis</keyword>
<accession>A0AA35G6S5</accession>
<feature type="binding site" evidence="10">
    <location>
        <position position="139"/>
    </location>
    <ligand>
        <name>L-histidine</name>
        <dbReference type="ChEBI" id="CHEBI:57595"/>
    </ligand>
</feature>
<organism evidence="12 13">
    <name type="scientific">Caldinitratiruptor microaerophilus</name>
    <dbReference type="NCBI Taxonomy" id="671077"/>
    <lineage>
        <taxon>Bacteria</taxon>
        <taxon>Bacillati</taxon>
        <taxon>Bacillota</taxon>
        <taxon>Clostridia</taxon>
        <taxon>Eubacteriales</taxon>
        <taxon>Symbiobacteriaceae</taxon>
        <taxon>Caldinitratiruptor</taxon>
    </lineage>
</organism>
<evidence type="ECO:0000313" key="12">
    <source>
        <dbReference type="EMBL" id="BDG59331.1"/>
    </source>
</evidence>
<feature type="domain" description="Aminoacyl-transfer RNA synthetases class-II family profile" evidence="11">
    <location>
        <begin position="25"/>
        <end position="357"/>
    </location>
</feature>
<feature type="binding site" evidence="10">
    <location>
        <begin position="94"/>
        <end position="96"/>
    </location>
    <ligand>
        <name>L-histidine</name>
        <dbReference type="ChEBI" id="CHEBI:57595"/>
    </ligand>
</feature>
<keyword evidence="3 9" id="KW-0436">Ligase</keyword>
<reference evidence="12" key="1">
    <citation type="submission" date="2022-03" db="EMBL/GenBank/DDBJ databases">
        <title>Complete genome sequence of Caldinitratiruptor microaerophilus.</title>
        <authorList>
            <person name="Mukaiyama R."/>
            <person name="Nishiyama T."/>
            <person name="Ueda K."/>
        </authorList>
    </citation>
    <scope>NUCLEOTIDE SEQUENCE</scope>
    <source>
        <strain evidence="12">JCM 16183</strain>
    </source>
</reference>
<dbReference type="InterPro" id="IPR015807">
    <property type="entry name" value="His-tRNA-ligase"/>
</dbReference>
<dbReference type="GO" id="GO:0004821">
    <property type="term" value="F:histidine-tRNA ligase activity"/>
    <property type="evidence" value="ECO:0007669"/>
    <property type="project" value="UniProtKB-UniRule"/>
</dbReference>
<evidence type="ECO:0000256" key="6">
    <source>
        <dbReference type="ARBA" id="ARBA00022917"/>
    </source>
</evidence>
<dbReference type="NCBIfam" id="TIGR00442">
    <property type="entry name" value="hisS"/>
    <property type="match status" value="1"/>
</dbReference>
<evidence type="ECO:0000256" key="3">
    <source>
        <dbReference type="ARBA" id="ARBA00022598"/>
    </source>
</evidence>
<dbReference type="GO" id="GO:0005524">
    <property type="term" value="F:ATP binding"/>
    <property type="evidence" value="ECO:0007669"/>
    <property type="project" value="UniProtKB-UniRule"/>
</dbReference>
<dbReference type="Proteomes" id="UP001163687">
    <property type="component" value="Chromosome"/>
</dbReference>
<dbReference type="Pfam" id="PF13393">
    <property type="entry name" value="tRNA-synt_His"/>
    <property type="match status" value="1"/>
</dbReference>
<dbReference type="Gene3D" id="3.40.50.800">
    <property type="entry name" value="Anticodon-binding domain"/>
    <property type="match status" value="1"/>
</dbReference>
<comment type="subcellular location">
    <subcellularLocation>
        <location evidence="9">Cytoplasm</location>
    </subcellularLocation>
</comment>
<comment type="similarity">
    <text evidence="1 9">Belongs to the class-II aminoacyl-tRNA synthetase family.</text>
</comment>
<evidence type="ECO:0000256" key="2">
    <source>
        <dbReference type="ARBA" id="ARBA00022490"/>
    </source>
</evidence>
<dbReference type="EMBL" id="AP025628">
    <property type="protein sequence ID" value="BDG59331.1"/>
    <property type="molecule type" value="Genomic_DNA"/>
</dbReference>
<dbReference type="InterPro" id="IPR004516">
    <property type="entry name" value="HisRS/HisZ"/>
</dbReference>
<evidence type="ECO:0000313" key="13">
    <source>
        <dbReference type="Proteomes" id="UP001163687"/>
    </source>
</evidence>
<dbReference type="GO" id="GO:0016740">
    <property type="term" value="F:transferase activity"/>
    <property type="evidence" value="ECO:0007669"/>
    <property type="project" value="UniProtKB-ARBA"/>
</dbReference>
<keyword evidence="4 9" id="KW-0547">Nucleotide-binding</keyword>
<dbReference type="InterPro" id="IPR036621">
    <property type="entry name" value="Anticodon-bd_dom_sf"/>
</dbReference>
<evidence type="ECO:0000259" key="11">
    <source>
        <dbReference type="PROSITE" id="PS50862"/>
    </source>
</evidence>
<name>A0AA35G6S5_9FIRM</name>
<feature type="binding site" evidence="10">
    <location>
        <position position="270"/>
    </location>
    <ligand>
        <name>L-histidine</name>
        <dbReference type="ChEBI" id="CHEBI:57595"/>
    </ligand>
</feature>
<dbReference type="GO" id="GO:0140096">
    <property type="term" value="F:catalytic activity, acting on a protein"/>
    <property type="evidence" value="ECO:0007669"/>
    <property type="project" value="UniProtKB-ARBA"/>
</dbReference>
<dbReference type="KEGG" id="cmic:caldi_04210"/>
<dbReference type="HAMAP" id="MF_00127">
    <property type="entry name" value="His_tRNA_synth"/>
    <property type="match status" value="1"/>
</dbReference>
<keyword evidence="5 9" id="KW-0067">ATP-binding</keyword>
<dbReference type="Pfam" id="PF03129">
    <property type="entry name" value="HGTP_anticodon"/>
    <property type="match status" value="1"/>
</dbReference>
<dbReference type="GO" id="GO:0005737">
    <property type="term" value="C:cytoplasm"/>
    <property type="evidence" value="ECO:0007669"/>
    <property type="project" value="UniProtKB-SubCell"/>
</dbReference>
<dbReference type="CDD" id="cd00773">
    <property type="entry name" value="HisRS-like_core"/>
    <property type="match status" value="1"/>
</dbReference>
<dbReference type="AlphaFoldDB" id="A0AA35G6S5"/>
<dbReference type="GO" id="GO:0006427">
    <property type="term" value="P:histidyl-tRNA aminoacylation"/>
    <property type="evidence" value="ECO:0007669"/>
    <property type="project" value="UniProtKB-UniRule"/>
</dbReference>
<dbReference type="InterPro" id="IPR045864">
    <property type="entry name" value="aa-tRNA-synth_II/BPL/LPL"/>
</dbReference>
<keyword evidence="2 9" id="KW-0963">Cytoplasm</keyword>
<dbReference type="InterPro" id="IPR004154">
    <property type="entry name" value="Anticodon-bd"/>
</dbReference>
<evidence type="ECO:0000256" key="7">
    <source>
        <dbReference type="ARBA" id="ARBA00023146"/>
    </source>
</evidence>
<dbReference type="PROSITE" id="PS50862">
    <property type="entry name" value="AA_TRNA_LIGASE_II"/>
    <property type="match status" value="1"/>
</dbReference>
<comment type="catalytic activity">
    <reaction evidence="8 9">
        <text>tRNA(His) + L-histidine + ATP = L-histidyl-tRNA(His) + AMP + diphosphate + H(+)</text>
        <dbReference type="Rhea" id="RHEA:17313"/>
        <dbReference type="Rhea" id="RHEA-COMP:9665"/>
        <dbReference type="Rhea" id="RHEA-COMP:9689"/>
        <dbReference type="ChEBI" id="CHEBI:15378"/>
        <dbReference type="ChEBI" id="CHEBI:30616"/>
        <dbReference type="ChEBI" id="CHEBI:33019"/>
        <dbReference type="ChEBI" id="CHEBI:57595"/>
        <dbReference type="ChEBI" id="CHEBI:78442"/>
        <dbReference type="ChEBI" id="CHEBI:78527"/>
        <dbReference type="ChEBI" id="CHEBI:456215"/>
        <dbReference type="EC" id="6.1.1.21"/>
    </reaction>
</comment>
<feature type="binding site" evidence="10">
    <location>
        <position position="125"/>
    </location>
    <ligand>
        <name>L-histidine</name>
        <dbReference type="ChEBI" id="CHEBI:57595"/>
    </ligand>
</feature>
<evidence type="ECO:0000256" key="10">
    <source>
        <dbReference type="PIRSR" id="PIRSR001549-1"/>
    </source>
</evidence>
<dbReference type="SUPFAM" id="SSF52954">
    <property type="entry name" value="Class II aaRS ABD-related"/>
    <property type="match status" value="1"/>
</dbReference>
<dbReference type="PANTHER" id="PTHR43707:SF1">
    <property type="entry name" value="HISTIDINE--TRNA LIGASE, MITOCHONDRIAL-RELATED"/>
    <property type="match status" value="1"/>
</dbReference>
<evidence type="ECO:0000256" key="9">
    <source>
        <dbReference type="HAMAP-Rule" id="MF_00127"/>
    </source>
</evidence>
<proteinExistence type="inferred from homology"/>
<dbReference type="PANTHER" id="PTHR43707">
    <property type="entry name" value="HISTIDYL-TRNA SYNTHETASE"/>
    <property type="match status" value="1"/>
</dbReference>
<dbReference type="InterPro" id="IPR006195">
    <property type="entry name" value="aa-tRNA-synth_II"/>
</dbReference>
<evidence type="ECO:0000256" key="1">
    <source>
        <dbReference type="ARBA" id="ARBA00008226"/>
    </source>
</evidence>
<evidence type="ECO:0000256" key="5">
    <source>
        <dbReference type="ARBA" id="ARBA00022840"/>
    </source>
</evidence>
<dbReference type="Gene3D" id="3.30.930.10">
    <property type="entry name" value="Bira Bifunctional Protein, Domain 2"/>
    <property type="match status" value="1"/>
</dbReference>
<dbReference type="RefSeq" id="WP_264843462.1">
    <property type="nucleotide sequence ID" value="NZ_AP025628.1"/>
</dbReference>
<dbReference type="InterPro" id="IPR033656">
    <property type="entry name" value="HisRS_anticodon"/>
</dbReference>
<feature type="binding site" evidence="10">
    <location>
        <position position="143"/>
    </location>
    <ligand>
        <name>L-histidine</name>
        <dbReference type="ChEBI" id="CHEBI:57595"/>
    </ligand>
</feature>
<dbReference type="EC" id="6.1.1.21" evidence="9"/>
<dbReference type="InterPro" id="IPR041715">
    <property type="entry name" value="HisRS-like_core"/>
</dbReference>
<dbReference type="PIRSF" id="PIRSF001549">
    <property type="entry name" value="His-tRNA_synth"/>
    <property type="match status" value="1"/>
</dbReference>
<comment type="subunit">
    <text evidence="9">Homodimer.</text>
</comment>